<feature type="region of interest" description="Disordered" evidence="5">
    <location>
        <begin position="290"/>
        <end position="341"/>
    </location>
</feature>
<dbReference type="EMBL" id="CP027032">
    <property type="protein sequence ID" value="AXR80022.1"/>
    <property type="molecule type" value="Genomic_DNA"/>
</dbReference>
<feature type="transmembrane region" description="Helical" evidence="6">
    <location>
        <begin position="235"/>
        <end position="257"/>
    </location>
</feature>
<dbReference type="GO" id="GO:0016020">
    <property type="term" value="C:membrane"/>
    <property type="evidence" value="ECO:0007669"/>
    <property type="project" value="UniProtKB-SubCell"/>
</dbReference>
<feature type="transmembrane region" description="Helical" evidence="6">
    <location>
        <begin position="127"/>
        <end position="154"/>
    </location>
</feature>
<dbReference type="GO" id="GO:0006465">
    <property type="term" value="P:signal peptide processing"/>
    <property type="evidence" value="ECO:0007669"/>
    <property type="project" value="InterPro"/>
</dbReference>
<dbReference type="GO" id="GO:0004252">
    <property type="term" value="F:serine-type endopeptidase activity"/>
    <property type="evidence" value="ECO:0007669"/>
    <property type="project" value="InterPro"/>
</dbReference>
<dbReference type="InterPro" id="IPR036286">
    <property type="entry name" value="LexA/Signal_pep-like_sf"/>
</dbReference>
<reference evidence="7 8" key="1">
    <citation type="submission" date="2018-02" db="EMBL/GenBank/DDBJ databases">
        <title>Phenotypic and genomic properties of facultatively anaerobic sulfur-reducing natronoarchaea from hypersaline soda lakes.</title>
        <authorList>
            <person name="Sorokin D.Y."/>
            <person name="Kublanov I.V."/>
            <person name="Roman P."/>
            <person name="Sinninghe Damste J.S."/>
            <person name="Golyshin P.N."/>
            <person name="Rojo D."/>
            <person name="Ciordia S."/>
            <person name="Mena M.D.C."/>
            <person name="Ferrer M."/>
            <person name="Messina E."/>
            <person name="Smedile F."/>
            <person name="La Spada G."/>
            <person name="La Cono V."/>
            <person name="Yakimov M.M."/>
        </authorList>
    </citation>
    <scope>NUCLEOTIDE SEQUENCE [LARGE SCALE GENOMIC DNA]</scope>
    <source>
        <strain evidence="7 8">AArc-Mg</strain>
        <plasmid evidence="8">paarc-mg-01</plasmid>
    </source>
</reference>
<dbReference type="Proteomes" id="UP000258613">
    <property type="component" value="Plasmid pAArc-Mg-01"/>
</dbReference>
<feature type="compositionally biased region" description="Polar residues" evidence="5">
    <location>
        <begin position="309"/>
        <end position="324"/>
    </location>
</feature>
<gene>
    <name evidence="7" type="ORF">AArcMg_4197</name>
</gene>
<dbReference type="PANTHER" id="PTHR10806:SF6">
    <property type="entry name" value="SIGNAL PEPTIDASE COMPLEX CATALYTIC SUBUNIT SEC11"/>
    <property type="match status" value="1"/>
</dbReference>
<feature type="compositionally biased region" description="Polar residues" evidence="5">
    <location>
        <begin position="170"/>
        <end position="194"/>
    </location>
</feature>
<feature type="region of interest" description="Disordered" evidence="5">
    <location>
        <begin position="170"/>
        <end position="198"/>
    </location>
</feature>
<name>A0A346PKH7_9EURY</name>
<keyword evidence="4 6" id="KW-0472">Membrane</keyword>
<dbReference type="CDD" id="cd06530">
    <property type="entry name" value="S26_SPase_I"/>
    <property type="match status" value="1"/>
</dbReference>
<dbReference type="PRINTS" id="PR00728">
    <property type="entry name" value="SIGNALPTASE"/>
</dbReference>
<proteinExistence type="predicted"/>
<keyword evidence="3 6" id="KW-1133">Transmembrane helix</keyword>
<keyword evidence="8" id="KW-1185">Reference proteome</keyword>
<feature type="transmembrane region" description="Helical" evidence="6">
    <location>
        <begin position="210"/>
        <end position="229"/>
    </location>
</feature>
<dbReference type="KEGG" id="nag:AArcMg_4197"/>
<evidence type="ECO:0000256" key="4">
    <source>
        <dbReference type="ARBA" id="ARBA00023136"/>
    </source>
</evidence>
<dbReference type="InterPro" id="IPR019533">
    <property type="entry name" value="Peptidase_S26"/>
</dbReference>
<dbReference type="NCBIfam" id="TIGR02228">
    <property type="entry name" value="sigpep_I_arch"/>
    <property type="match status" value="1"/>
</dbReference>
<dbReference type="SUPFAM" id="SSF51306">
    <property type="entry name" value="LexA/Signal peptidase"/>
    <property type="match status" value="1"/>
</dbReference>
<sequence length="354" mass="36787">MRFRRILDIAGLLLLIAVVAPFFVYTVPGAVGADHSFVVLSGSMEPEISPGDVVVVQETDPESIEEGNVITFAEEGEEVPVTHRVIDRQEHNGAVAFETQGDANPEPDASLVPPENVLGSVIFTIPLIGYVIQFGGTPVGLAVLVGLPVALLLVTEAIAFSKSIVASNATTASGNPTPDSGPTQLESDPGSNSADVAGSDEEVTVHVEDLTITLGILVLVVPYSIYVAIQLPTAVSLTAAFAATFSMLGLGSMWLLARYSTELAPPETEAAESDTSVDVEDEAFEWLLSNDRPIASGVDAPDDSEQSDEPTSSGVTPVEGTQTPAGEPEVTGVEGSDVAAAEDDTLATELEADE</sequence>
<evidence type="ECO:0000256" key="1">
    <source>
        <dbReference type="ARBA" id="ARBA00004370"/>
    </source>
</evidence>
<evidence type="ECO:0000256" key="6">
    <source>
        <dbReference type="SAM" id="Phobius"/>
    </source>
</evidence>
<accession>A0A346PKH7</accession>
<evidence type="ECO:0000256" key="3">
    <source>
        <dbReference type="ARBA" id="ARBA00022989"/>
    </source>
</evidence>
<dbReference type="GeneID" id="37640479"/>
<keyword evidence="2 6" id="KW-0812">Transmembrane</keyword>
<dbReference type="AlphaFoldDB" id="A0A346PKH7"/>
<protein>
    <submittedName>
        <fullName evidence="7">Signal peptidase I</fullName>
    </submittedName>
</protein>
<keyword evidence="7" id="KW-0614">Plasmid</keyword>
<dbReference type="OrthoDB" id="4822at2157"/>
<dbReference type="PANTHER" id="PTHR10806">
    <property type="entry name" value="SIGNAL PEPTIDASE COMPLEX CATALYTIC SUBUNIT SEC11"/>
    <property type="match status" value="1"/>
</dbReference>
<comment type="subcellular location">
    <subcellularLocation>
        <location evidence="1">Membrane</location>
    </subcellularLocation>
</comment>
<evidence type="ECO:0000313" key="7">
    <source>
        <dbReference type="EMBL" id="AXR80022.1"/>
    </source>
</evidence>
<evidence type="ECO:0000256" key="2">
    <source>
        <dbReference type="ARBA" id="ARBA00022692"/>
    </source>
</evidence>
<dbReference type="RefSeq" id="WP_117366920.1">
    <property type="nucleotide sequence ID" value="NZ_CP027032.1"/>
</dbReference>
<evidence type="ECO:0000313" key="8">
    <source>
        <dbReference type="Proteomes" id="UP000258613"/>
    </source>
</evidence>
<evidence type="ECO:0000256" key="5">
    <source>
        <dbReference type="SAM" id="MobiDB-lite"/>
    </source>
</evidence>
<dbReference type="InterPro" id="IPR001733">
    <property type="entry name" value="Peptidase_S26B"/>
</dbReference>
<geneLocation type="plasmid" evidence="8">
    <name>paarc-mg-01</name>
</geneLocation>
<organism evidence="7 8">
    <name type="scientific">Natrarchaeobaculum sulfurireducens</name>
    <dbReference type="NCBI Taxonomy" id="2044521"/>
    <lineage>
        <taxon>Archaea</taxon>
        <taxon>Methanobacteriati</taxon>
        <taxon>Methanobacteriota</taxon>
        <taxon>Stenosarchaea group</taxon>
        <taxon>Halobacteria</taxon>
        <taxon>Halobacteriales</taxon>
        <taxon>Natrialbaceae</taxon>
        <taxon>Natrarchaeobaculum</taxon>
    </lineage>
</organism>